<evidence type="ECO:0000256" key="1">
    <source>
        <dbReference type="SAM" id="MobiDB-lite"/>
    </source>
</evidence>
<evidence type="ECO:0000313" key="4">
    <source>
        <dbReference type="EMBL" id="MBU5627030.1"/>
    </source>
</evidence>
<dbReference type="CDD" id="cd12797">
    <property type="entry name" value="M23_peptidase"/>
    <property type="match status" value="1"/>
</dbReference>
<reference evidence="4 5" key="1">
    <citation type="submission" date="2021-06" db="EMBL/GenBank/DDBJ databases">
        <authorList>
            <person name="Sun Q."/>
            <person name="Li D."/>
        </authorList>
    </citation>
    <scope>NUCLEOTIDE SEQUENCE [LARGE SCALE GENOMIC DNA]</scope>
    <source>
        <strain evidence="4 5">MSJ-2</strain>
    </source>
</reference>
<organism evidence="4 5">
    <name type="scientific">Dysosmobacter acutus</name>
    <dbReference type="NCBI Taxonomy" id="2841504"/>
    <lineage>
        <taxon>Bacteria</taxon>
        <taxon>Bacillati</taxon>
        <taxon>Bacillota</taxon>
        <taxon>Clostridia</taxon>
        <taxon>Eubacteriales</taxon>
        <taxon>Oscillospiraceae</taxon>
        <taxon>Dysosmobacter</taxon>
    </lineage>
</organism>
<feature type="transmembrane region" description="Helical" evidence="2">
    <location>
        <begin position="37"/>
        <end position="57"/>
    </location>
</feature>
<keyword evidence="5" id="KW-1185">Reference proteome</keyword>
<evidence type="ECO:0000313" key="5">
    <source>
        <dbReference type="Proteomes" id="UP000787672"/>
    </source>
</evidence>
<keyword evidence="2" id="KW-0812">Transmembrane</keyword>
<dbReference type="Pfam" id="PF01551">
    <property type="entry name" value="Peptidase_M23"/>
    <property type="match status" value="1"/>
</dbReference>
<name>A0ABS6F9S1_9FIRM</name>
<comment type="caution">
    <text evidence="4">The sequence shown here is derived from an EMBL/GenBank/DDBJ whole genome shotgun (WGS) entry which is preliminary data.</text>
</comment>
<dbReference type="InterPro" id="IPR016047">
    <property type="entry name" value="M23ase_b-sheet_dom"/>
</dbReference>
<feature type="domain" description="M23ase beta-sheet core" evidence="3">
    <location>
        <begin position="232"/>
        <end position="327"/>
    </location>
</feature>
<protein>
    <submittedName>
        <fullName evidence="4">M23 family metallopeptidase</fullName>
    </submittedName>
</protein>
<keyword evidence="2" id="KW-1133">Transmembrane helix</keyword>
<keyword evidence="2" id="KW-0472">Membrane</keyword>
<evidence type="ECO:0000256" key="2">
    <source>
        <dbReference type="SAM" id="Phobius"/>
    </source>
</evidence>
<gene>
    <name evidence="4" type="ORF">KQI82_08940</name>
</gene>
<sequence length="334" mass="35925">MTAGKIGAQINRYSKRKAAYSRQRKGSAMGKKERQRLTQLAICAAVFFSMVVIKLVLPQRMVQLRETLNSVMEQNMDVKAVFSAVGRGISGEQGLSGTLEEVYQAVFHPQDGEAVETAAWDLGLEETQALLNQSAQGWQPASWRVETGEGEETTESGNVTQEPEESAQPVESGETAGETAGQATVSQLVYTNLPEGVRMEQAVLDFSYCSPIVGVLSSSFGYREHPIEGEEKFHYGVDLAADTGTAVGCFADGTVTAVGESSSLGKYVTVTHENGYSTLYAHCSKTIVNSGASVTKGEKIAEVGETGMATGPHLHFELHNGSDYLNPIYYVTLS</sequence>
<dbReference type="InterPro" id="IPR050570">
    <property type="entry name" value="Cell_wall_metabolism_enzyme"/>
</dbReference>
<evidence type="ECO:0000259" key="3">
    <source>
        <dbReference type="Pfam" id="PF01551"/>
    </source>
</evidence>
<dbReference type="EMBL" id="JAHLQN010000001">
    <property type="protein sequence ID" value="MBU5627030.1"/>
    <property type="molecule type" value="Genomic_DNA"/>
</dbReference>
<dbReference type="PANTHER" id="PTHR21666:SF290">
    <property type="entry name" value="PEPTIDASE M23 DOMAIN PROTEIN"/>
    <property type="match status" value="1"/>
</dbReference>
<feature type="region of interest" description="Disordered" evidence="1">
    <location>
        <begin position="134"/>
        <end position="181"/>
    </location>
</feature>
<accession>A0ABS6F9S1</accession>
<proteinExistence type="predicted"/>
<dbReference type="PANTHER" id="PTHR21666">
    <property type="entry name" value="PEPTIDASE-RELATED"/>
    <property type="match status" value="1"/>
</dbReference>
<dbReference type="Proteomes" id="UP000787672">
    <property type="component" value="Unassembled WGS sequence"/>
</dbReference>